<sequence length="78" mass="8736">MEAKGRNVFNCLVIKGTVSATFLLGRFPKVANYKNHYTNEQDQQKDQQKESCTAFAGLLTTEKSCEEANPSPKQPVKQ</sequence>
<name>A0A5M3PN42_9GAMM</name>
<evidence type="ECO:0000313" key="1">
    <source>
        <dbReference type="EMBL" id="GBO84344.1"/>
    </source>
</evidence>
<comment type="caution">
    <text evidence="1">The sequence shown here is derived from an EMBL/GenBank/DDBJ whole genome shotgun (WGS) entry which is preliminary data.</text>
</comment>
<dbReference type="AlphaFoldDB" id="A0A5M3PN42"/>
<reference evidence="1 2" key="1">
    <citation type="journal article" date="2019" name="J. Gen. Appl. Microbiol.">
        <title>Aerobic degradation of cis-dichloroethene by the marine bacterium Marinobacter salsuginis strain 5N-3.</title>
        <authorList>
            <person name="Inoue Y."/>
            <person name="Fukunaga Y."/>
            <person name="Katsumata H."/>
            <person name="Ohji S."/>
            <person name="Hosoyama A."/>
            <person name="Mori K."/>
            <person name="Ando K."/>
        </authorList>
    </citation>
    <scope>NUCLEOTIDE SEQUENCE [LARGE SCALE GENOMIC DNA]</scope>
    <source>
        <strain evidence="1 2">5N-3</strain>
    </source>
</reference>
<protein>
    <submittedName>
        <fullName evidence="1">Uncharacterized protein</fullName>
    </submittedName>
</protein>
<evidence type="ECO:0000313" key="2">
    <source>
        <dbReference type="Proteomes" id="UP000340077"/>
    </source>
</evidence>
<keyword evidence="2" id="KW-1185">Reference proteome</keyword>
<dbReference type="EMBL" id="BGZH01000001">
    <property type="protein sequence ID" value="GBO84344.1"/>
    <property type="molecule type" value="Genomic_DNA"/>
</dbReference>
<proteinExistence type="predicted"/>
<accession>A0A5M3PN42</accession>
<dbReference type="Proteomes" id="UP000340077">
    <property type="component" value="Unassembled WGS sequence"/>
</dbReference>
<gene>
    <name evidence="1" type="ORF">MS5N3_17950</name>
</gene>
<organism evidence="1 2">
    <name type="scientific">Marinobacter salsuginis</name>
    <dbReference type="NCBI Taxonomy" id="418719"/>
    <lineage>
        <taxon>Bacteria</taxon>
        <taxon>Pseudomonadati</taxon>
        <taxon>Pseudomonadota</taxon>
        <taxon>Gammaproteobacteria</taxon>
        <taxon>Pseudomonadales</taxon>
        <taxon>Marinobacteraceae</taxon>
        <taxon>Marinobacter</taxon>
    </lineage>
</organism>